<dbReference type="OrthoDB" id="4251531at2"/>
<feature type="region of interest" description="Disordered" evidence="1">
    <location>
        <begin position="1"/>
        <end position="20"/>
    </location>
</feature>
<comment type="caution">
    <text evidence="2">The sequence shown here is derived from an EMBL/GenBank/DDBJ whole genome shotgun (WGS) entry which is preliminary data.</text>
</comment>
<keyword evidence="3" id="KW-1185">Reference proteome</keyword>
<evidence type="ECO:0000313" key="2">
    <source>
        <dbReference type="EMBL" id="KWW98911.1"/>
    </source>
</evidence>
<sequence>MYRAGPSTPGGQPTWSPANGPEVWVFLPGEDLGAVALARHVAREAARAWGCADAAHTAMTVVGELAGNALFHIGGPAPQSSVRVVM</sequence>
<reference evidence="3" key="1">
    <citation type="submission" date="2015-04" db="EMBL/GenBank/DDBJ databases">
        <title>Physiological reanalysis, assessment of diazotrophy, and genome sequences of multiple isolates of Streptomyces thermoautotrophicus.</title>
        <authorList>
            <person name="MacKellar D.C."/>
            <person name="Lieber L."/>
            <person name="Norman J."/>
            <person name="Bolger A."/>
            <person name="Tobin C."/>
            <person name="Murray J.W."/>
            <person name="Chang R."/>
            <person name="Ford T."/>
            <person name="Nguyen P.Q."/>
            <person name="Woodward J."/>
            <person name="Permingeat H."/>
            <person name="Joshi N.S."/>
            <person name="Silver P.A."/>
            <person name="Usadel B."/>
            <person name="Rutherford A.W."/>
            <person name="Friesen M."/>
            <person name="Prell J."/>
        </authorList>
    </citation>
    <scope>NUCLEOTIDE SEQUENCE [LARGE SCALE GENOMIC DNA]</scope>
    <source>
        <strain evidence="3">H1</strain>
    </source>
</reference>
<dbReference type="PATRIC" id="fig|1469144.10.peg.639"/>
<dbReference type="AlphaFoldDB" id="A0A132MNC8"/>
<gene>
    <name evidence="2" type="ORF">LI90_541</name>
</gene>
<dbReference type="RefSeq" id="WP_141658666.1">
    <property type="nucleotide sequence ID" value="NZ_LAXD01000001.1"/>
</dbReference>
<dbReference type="Gene3D" id="3.30.565.10">
    <property type="entry name" value="Histidine kinase-like ATPase, C-terminal domain"/>
    <property type="match status" value="1"/>
</dbReference>
<protein>
    <submittedName>
        <fullName evidence="2">Uncharacterized protein</fullName>
    </submittedName>
</protein>
<dbReference type="InterPro" id="IPR036890">
    <property type="entry name" value="HATPase_C_sf"/>
</dbReference>
<name>A0A132MNC8_9ACTN</name>
<proteinExistence type="predicted"/>
<organism evidence="2 3">
    <name type="scientific">Carbonactinospora thermoautotrophica</name>
    <dbReference type="NCBI Taxonomy" id="1469144"/>
    <lineage>
        <taxon>Bacteria</taxon>
        <taxon>Bacillati</taxon>
        <taxon>Actinomycetota</taxon>
        <taxon>Actinomycetes</taxon>
        <taxon>Kitasatosporales</taxon>
        <taxon>Carbonactinosporaceae</taxon>
        <taxon>Carbonactinospora</taxon>
    </lineage>
</organism>
<evidence type="ECO:0000256" key="1">
    <source>
        <dbReference type="SAM" id="MobiDB-lite"/>
    </source>
</evidence>
<evidence type="ECO:0000313" key="3">
    <source>
        <dbReference type="Proteomes" id="UP000070188"/>
    </source>
</evidence>
<dbReference type="EMBL" id="LAXD01000001">
    <property type="protein sequence ID" value="KWW98911.1"/>
    <property type="molecule type" value="Genomic_DNA"/>
</dbReference>
<accession>A0A132MNC8</accession>
<dbReference type="Proteomes" id="UP000070188">
    <property type="component" value="Unassembled WGS sequence"/>
</dbReference>